<feature type="transmembrane region" description="Helical" evidence="6">
    <location>
        <begin position="31"/>
        <end position="48"/>
    </location>
</feature>
<dbReference type="OrthoDB" id="9761531at2"/>
<dbReference type="PANTHER" id="PTHR30619">
    <property type="entry name" value="DNA INTERNALIZATION/COMPETENCE PROTEIN COMEC/REC2"/>
    <property type="match status" value="1"/>
</dbReference>
<feature type="transmembrane region" description="Helical" evidence="6">
    <location>
        <begin position="393"/>
        <end position="412"/>
    </location>
</feature>
<evidence type="ECO:0000256" key="5">
    <source>
        <dbReference type="ARBA" id="ARBA00023136"/>
    </source>
</evidence>
<keyword evidence="4 6" id="KW-1133">Transmembrane helix</keyword>
<feature type="transmembrane region" description="Helical" evidence="6">
    <location>
        <begin position="294"/>
        <end position="327"/>
    </location>
</feature>
<evidence type="ECO:0000313" key="9">
    <source>
        <dbReference type="EMBL" id="GAT63383.1"/>
    </source>
</evidence>
<evidence type="ECO:0000256" key="1">
    <source>
        <dbReference type="ARBA" id="ARBA00004651"/>
    </source>
</evidence>
<feature type="transmembrane region" description="Helical" evidence="6">
    <location>
        <begin position="9"/>
        <end position="25"/>
    </location>
</feature>
<comment type="subcellular location">
    <subcellularLocation>
        <location evidence="1">Cell membrane</location>
        <topology evidence="1">Multi-pass membrane protein</topology>
    </subcellularLocation>
</comment>
<feature type="domain" description="DUF4131" evidence="8">
    <location>
        <begin position="29"/>
        <end position="189"/>
    </location>
</feature>
<evidence type="ECO:0000259" key="8">
    <source>
        <dbReference type="Pfam" id="PF13567"/>
    </source>
</evidence>
<keyword evidence="5 6" id="KW-0472">Membrane</keyword>
<proteinExistence type="predicted"/>
<keyword evidence="2" id="KW-1003">Cell membrane</keyword>
<reference evidence="10" key="1">
    <citation type="submission" date="2016-04" db="EMBL/GenBank/DDBJ databases">
        <title>Draft genome sequence of Paludibacter jiangxiensis strain NM7.</title>
        <authorList>
            <person name="Qiu Y."/>
            <person name="Matsuura N."/>
            <person name="Ohashi A."/>
            <person name="Tourlousse M.D."/>
            <person name="Sekiguchi Y."/>
        </authorList>
    </citation>
    <scope>NUCLEOTIDE SEQUENCE [LARGE SCALE GENOMIC DNA]</scope>
    <source>
        <strain evidence="10">NM7</strain>
    </source>
</reference>
<dbReference type="EMBL" id="BDCR01000003">
    <property type="protein sequence ID" value="GAT63383.1"/>
    <property type="molecule type" value="Genomic_DNA"/>
</dbReference>
<evidence type="ECO:0000256" key="3">
    <source>
        <dbReference type="ARBA" id="ARBA00022692"/>
    </source>
</evidence>
<dbReference type="PANTHER" id="PTHR30619:SF1">
    <property type="entry name" value="RECOMBINATION PROTEIN 2"/>
    <property type="match status" value="1"/>
</dbReference>
<evidence type="ECO:0000256" key="4">
    <source>
        <dbReference type="ARBA" id="ARBA00022989"/>
    </source>
</evidence>
<name>A0A171A884_9BACT</name>
<evidence type="ECO:0000256" key="6">
    <source>
        <dbReference type="SAM" id="Phobius"/>
    </source>
</evidence>
<feature type="transmembrane region" description="Helical" evidence="6">
    <location>
        <begin position="260"/>
        <end position="282"/>
    </location>
</feature>
<feature type="transmembrane region" description="Helical" evidence="6">
    <location>
        <begin position="432"/>
        <end position="457"/>
    </location>
</feature>
<dbReference type="InterPro" id="IPR052159">
    <property type="entry name" value="Competence_DNA_uptake"/>
</dbReference>
<feature type="transmembrane region" description="Helical" evidence="6">
    <location>
        <begin position="339"/>
        <end position="372"/>
    </location>
</feature>
<dbReference type="RefSeq" id="WP_084252360.1">
    <property type="nucleotide sequence ID" value="NZ_BDCR01000003.1"/>
</dbReference>
<keyword evidence="10" id="KW-1185">Reference proteome</keyword>
<dbReference type="STRING" id="681398.PJIAN_3709"/>
<evidence type="ECO:0000259" key="7">
    <source>
        <dbReference type="Pfam" id="PF03772"/>
    </source>
</evidence>
<accession>A0A171A884</accession>
<feature type="transmembrane region" description="Helical" evidence="6">
    <location>
        <begin position="60"/>
        <end position="80"/>
    </location>
</feature>
<comment type="caution">
    <text evidence="9">The sequence shown here is derived from an EMBL/GenBank/DDBJ whole genome shotgun (WGS) entry which is preliminary data.</text>
</comment>
<dbReference type="AlphaFoldDB" id="A0A171A884"/>
<keyword evidence="3 6" id="KW-0812">Transmembrane</keyword>
<sequence>MTRFAHRIPFFRLFLALAAGIFTGSMCEIPVWLYVLLLSLAVAALVVSSTIKNVSLQFRFRWLFGSGVFFAFYVLGAWSFQQSQTKIRFPLDGIKGVFEVEVKEAPIEKAKSTLYKVNIVRSLKANEVVNVDKVALLYLPKDTSGSRFDFGDRLMVYTTFSIPKGNGNPEEFQFGRYLQMHGVSATAFAFRGSYRKIGHSSAFSLKAISSHLRQKLLEVYKRYHIEGDEFAVVGALMLGYNDALTRELLDSYSITGAMHVLSVSGLHVAIVCAVFYFLLGFMDKRRWSFVVKHLIVIVLLWAFAILTGLAPAVVRSALMFSLIALGYVVSRKPQIYNTIFFSAFVMLLYDPCYLFDVGFQLSYMAVLSIVYFEPKFKKLIDVKFKPLKWLWELTCVSMAAQLGTAALGVFYFHRFSNFFWLSNMVVVPLSGFIMYAAMALLLVAPFPVIAGWVALALKWMLIGMNGAIRWIEHLPLAAYNLWIDQWQLWVCSLAILFAAGYFATRKYLLLQLALVCVMLFLVDDLARNFQSMNEKEVVVWADSKNTHVQFTTGNQSFAVSSDSLKLKQLSSGYRIKQGIDAQRFCNQKAVAFCGKHFLITNDSLFRRKYSESKMPVDYLIVGNKTRITMDKLLRFVEPKQVIVDNSISKWYSNRLKQQCNSLGIAFVDTKISGACRLRME</sequence>
<dbReference type="Proteomes" id="UP000076586">
    <property type="component" value="Unassembled WGS sequence"/>
</dbReference>
<feature type="transmembrane region" description="Helical" evidence="6">
    <location>
        <begin position="478"/>
        <end position="502"/>
    </location>
</feature>
<dbReference type="Pfam" id="PF03772">
    <property type="entry name" value="Competence"/>
    <property type="match status" value="1"/>
</dbReference>
<gene>
    <name evidence="9" type="ORF">PJIAN_3709</name>
</gene>
<feature type="domain" description="ComEC/Rec2-related protein" evidence="7">
    <location>
        <begin position="236"/>
        <end position="501"/>
    </location>
</feature>
<evidence type="ECO:0000313" key="10">
    <source>
        <dbReference type="Proteomes" id="UP000076586"/>
    </source>
</evidence>
<dbReference type="InterPro" id="IPR025405">
    <property type="entry name" value="DUF4131"/>
</dbReference>
<evidence type="ECO:0000256" key="2">
    <source>
        <dbReference type="ARBA" id="ARBA00022475"/>
    </source>
</evidence>
<reference evidence="10" key="2">
    <citation type="journal article" date="2017" name="Genome Announc.">
        <title>Draft genome sequence of Paludibacter jiangxiensis NM7(T), a propionate-producing fermentative bacterium.</title>
        <authorList>
            <person name="Qiu Y.-L."/>
            <person name="Tourlousse D.M."/>
            <person name="Matsuura N."/>
            <person name="Ohashi A."/>
            <person name="Sekiguchi Y."/>
        </authorList>
    </citation>
    <scope>NUCLEOTIDE SEQUENCE [LARGE SCALE GENOMIC DNA]</scope>
    <source>
        <strain evidence="10">NM7</strain>
    </source>
</reference>
<dbReference type="GO" id="GO:0005886">
    <property type="term" value="C:plasma membrane"/>
    <property type="evidence" value="ECO:0007669"/>
    <property type="project" value="UniProtKB-SubCell"/>
</dbReference>
<protein>
    <submittedName>
        <fullName evidence="9">Competence protein ComEC</fullName>
    </submittedName>
</protein>
<dbReference type="NCBIfam" id="TIGR00360">
    <property type="entry name" value="ComEC_N-term"/>
    <property type="match status" value="1"/>
</dbReference>
<organism evidence="9 10">
    <name type="scientific">Paludibacter jiangxiensis</name>
    <dbReference type="NCBI Taxonomy" id="681398"/>
    <lineage>
        <taxon>Bacteria</taxon>
        <taxon>Pseudomonadati</taxon>
        <taxon>Bacteroidota</taxon>
        <taxon>Bacteroidia</taxon>
        <taxon>Bacteroidales</taxon>
        <taxon>Paludibacteraceae</taxon>
        <taxon>Paludibacter</taxon>
    </lineage>
</organism>
<dbReference type="InterPro" id="IPR004477">
    <property type="entry name" value="ComEC_N"/>
</dbReference>
<dbReference type="Pfam" id="PF13567">
    <property type="entry name" value="DUF4131"/>
    <property type="match status" value="1"/>
</dbReference>